<dbReference type="InterPro" id="IPR004635">
    <property type="entry name" value="Pept_S49_SppA"/>
</dbReference>
<dbReference type="GO" id="GO:0006465">
    <property type="term" value="P:signal peptide processing"/>
    <property type="evidence" value="ECO:0007669"/>
    <property type="project" value="InterPro"/>
</dbReference>
<keyword evidence="5" id="KW-0720">Serine protease</keyword>
<keyword evidence="8" id="KW-0812">Transmembrane</keyword>
<dbReference type="RefSeq" id="WP_123663394.1">
    <property type="nucleotide sequence ID" value="NZ_RARA01000026.1"/>
</dbReference>
<keyword evidence="11" id="KW-1185">Reference proteome</keyword>
<comment type="similarity">
    <text evidence="2">Belongs to the peptidase S49 family.</text>
</comment>
<evidence type="ECO:0000256" key="7">
    <source>
        <dbReference type="PIRSR" id="PIRSR001217-1"/>
    </source>
</evidence>
<keyword evidence="3" id="KW-0645">Protease</keyword>
<sequence>MKIACFCKQVFTVVLGCWVAALSFVSIVFFLLLQYWSAPISPTEVKKNSVLELHIGGQMAEWVPSSLCSFNSGMSDLRVIKRTIRQATEDNCINAIYLKLSYLSAGWATLEEIREILLDFKKKGKTIVAYGDNYTNKSYYLASVADEIIMNPSGYLDFKGLSATINFYTQFFENISIKPIVFRIGDYKSAVEPYYLNKMSEESRRQTEAYLSCCYEHFLSNIGLSRNIQVPDLKEFANNLSAILPNDALHANLVTRVDYEVEAKKLLKEQLHKLTGKADPSFIHYKYYAPTKKQTGVVNKIAVVVVEGEIISGPTISGYVGDRDFVKTMQAIQEDATIKALVLRINSPGGYVLPSDNMWKAIEELTKVKPVVASMSDIAASGGYYIAAPCHYIFAQPTTITGSIGIWFLLLDPTKLMQRIGIERDVVKTALSADFLNPRTSCLPSESKCMYKMLQTSYETFLHKVAQGRKLDVEQVKKLASGKVYTGRLAQSNGLVDALGGLEVAVAKAAELASLVGPYDICYMPRCKTKSEQLFSYITGNSNVKMEAFAAVAKEYPILNQLKMIHNRQPLQAMLPYTIDIE</sequence>
<dbReference type="NCBIfam" id="TIGR00706">
    <property type="entry name" value="SppA_dom"/>
    <property type="match status" value="1"/>
</dbReference>
<dbReference type="SUPFAM" id="SSF52096">
    <property type="entry name" value="ClpP/crotonase"/>
    <property type="match status" value="2"/>
</dbReference>
<dbReference type="InterPro" id="IPR047217">
    <property type="entry name" value="S49_SppA_67K_type_N"/>
</dbReference>
<evidence type="ECO:0000256" key="1">
    <source>
        <dbReference type="ARBA" id="ARBA00004370"/>
    </source>
</evidence>
<dbReference type="Proteomes" id="UP000270927">
    <property type="component" value="Unassembled WGS sequence"/>
</dbReference>
<gene>
    <name evidence="10" type="primary">sppA</name>
    <name evidence="10" type="ORF">EDM02_04585</name>
</gene>
<dbReference type="Gene3D" id="6.20.330.10">
    <property type="match status" value="1"/>
</dbReference>
<dbReference type="InterPro" id="IPR004634">
    <property type="entry name" value="Pept_S49_pIV"/>
</dbReference>
<evidence type="ECO:0000313" key="11">
    <source>
        <dbReference type="Proteomes" id="UP000270927"/>
    </source>
</evidence>
<dbReference type="InterPro" id="IPR047272">
    <property type="entry name" value="S49_SppA_C"/>
</dbReference>
<comment type="caution">
    <text evidence="10">The sequence shown here is derived from an EMBL/GenBank/DDBJ whole genome shotgun (WGS) entry which is preliminary data.</text>
</comment>
<dbReference type="InterPro" id="IPR002142">
    <property type="entry name" value="Peptidase_S49"/>
</dbReference>
<evidence type="ECO:0000256" key="3">
    <source>
        <dbReference type="ARBA" id="ARBA00022670"/>
    </source>
</evidence>
<feature type="domain" description="Peptidase S49" evidence="9">
    <location>
        <begin position="120"/>
        <end position="270"/>
    </location>
</feature>
<dbReference type="CDD" id="cd07023">
    <property type="entry name" value="S49_Sppa_N_C"/>
    <property type="match status" value="1"/>
</dbReference>
<evidence type="ECO:0000259" key="9">
    <source>
        <dbReference type="Pfam" id="PF01343"/>
    </source>
</evidence>
<evidence type="ECO:0000256" key="2">
    <source>
        <dbReference type="ARBA" id="ARBA00008683"/>
    </source>
</evidence>
<keyword evidence="8" id="KW-1133">Transmembrane helix</keyword>
<reference evidence="10 11" key="1">
    <citation type="submission" date="2018-09" db="EMBL/GenBank/DDBJ databases">
        <title>Comparative Genomics of Wolbachia-Cardinium Dual Endosymbiosis in a Plant-Parasitic Nematode.</title>
        <authorList>
            <person name="Brown A.M.V."/>
            <person name="Wasala S.K."/>
            <person name="Howe D.K."/>
            <person name="Peetz A.B."/>
            <person name="Zasada I.A."/>
            <person name="Denver D.R."/>
        </authorList>
    </citation>
    <scope>NUCLEOTIDE SEQUENCE [LARGE SCALE GENOMIC DNA]</scope>
    <source>
        <strain evidence="10 11">Pp_1</strain>
    </source>
</reference>
<dbReference type="GO" id="GO:0008236">
    <property type="term" value="F:serine-type peptidase activity"/>
    <property type="evidence" value="ECO:0007669"/>
    <property type="project" value="UniProtKB-KW"/>
</dbReference>
<evidence type="ECO:0000313" key="10">
    <source>
        <dbReference type="EMBL" id="ROT47130.1"/>
    </source>
</evidence>
<dbReference type="Gene3D" id="3.90.226.10">
    <property type="entry name" value="2-enoyl-CoA Hydratase, Chain A, domain 1"/>
    <property type="match status" value="3"/>
</dbReference>
<proteinExistence type="inferred from homology"/>
<dbReference type="GO" id="GO:0016020">
    <property type="term" value="C:membrane"/>
    <property type="evidence" value="ECO:0007669"/>
    <property type="project" value="UniProtKB-SubCell"/>
</dbReference>
<dbReference type="PIRSF" id="PIRSF001217">
    <property type="entry name" value="Protease_4_SppA"/>
    <property type="match status" value="1"/>
</dbReference>
<dbReference type="NCBIfam" id="TIGR00705">
    <property type="entry name" value="SppA_67K"/>
    <property type="match status" value="1"/>
</dbReference>
<evidence type="ECO:0000256" key="4">
    <source>
        <dbReference type="ARBA" id="ARBA00022801"/>
    </source>
</evidence>
<feature type="active site" description="Nucleophile" evidence="7">
    <location>
        <position position="381"/>
    </location>
</feature>
<evidence type="ECO:0000256" key="8">
    <source>
        <dbReference type="SAM" id="Phobius"/>
    </source>
</evidence>
<protein>
    <submittedName>
        <fullName evidence="10">Signal peptide peptidase SppA</fullName>
    </submittedName>
</protein>
<dbReference type="AlphaFoldDB" id="A0A3N2QBH7"/>
<dbReference type="OrthoDB" id="9764363at2"/>
<dbReference type="InterPro" id="IPR029045">
    <property type="entry name" value="ClpP/crotonase-like_dom_sf"/>
</dbReference>
<feature type="transmembrane region" description="Helical" evidence="8">
    <location>
        <begin position="12"/>
        <end position="36"/>
    </location>
</feature>
<dbReference type="CDD" id="cd07018">
    <property type="entry name" value="S49_SppA_67K_type"/>
    <property type="match status" value="1"/>
</dbReference>
<keyword evidence="6 8" id="KW-0472">Membrane</keyword>
<dbReference type="PANTHER" id="PTHR33209">
    <property type="entry name" value="PROTEASE 4"/>
    <property type="match status" value="1"/>
</dbReference>
<evidence type="ECO:0000256" key="5">
    <source>
        <dbReference type="ARBA" id="ARBA00022825"/>
    </source>
</evidence>
<name>A0A3N2QBH7_9BACT</name>
<evidence type="ECO:0000256" key="6">
    <source>
        <dbReference type="ARBA" id="ARBA00023136"/>
    </source>
</evidence>
<feature type="domain" description="Peptidase S49" evidence="9">
    <location>
        <begin position="365"/>
        <end position="515"/>
    </location>
</feature>
<dbReference type="PANTHER" id="PTHR33209:SF1">
    <property type="entry name" value="PEPTIDASE S49 DOMAIN-CONTAINING PROTEIN"/>
    <property type="match status" value="1"/>
</dbReference>
<keyword evidence="4" id="KW-0378">Hydrolase</keyword>
<dbReference type="Pfam" id="PF01343">
    <property type="entry name" value="Peptidase_S49"/>
    <property type="match status" value="2"/>
</dbReference>
<accession>A0A3N2QBH7</accession>
<feature type="active site" description="Proton donor/acceptor" evidence="7">
    <location>
        <position position="188"/>
    </location>
</feature>
<organism evidence="10 11">
    <name type="scientific">Candidatus Cardinium hertigii</name>
    <dbReference type="NCBI Taxonomy" id="247481"/>
    <lineage>
        <taxon>Bacteria</taxon>
        <taxon>Pseudomonadati</taxon>
        <taxon>Bacteroidota</taxon>
        <taxon>Cytophagia</taxon>
        <taxon>Cytophagales</taxon>
        <taxon>Amoebophilaceae</taxon>
        <taxon>Candidatus Cardinium</taxon>
    </lineage>
</organism>
<comment type="subcellular location">
    <subcellularLocation>
        <location evidence="1">Membrane</location>
    </subcellularLocation>
</comment>
<dbReference type="EMBL" id="RARA01000026">
    <property type="protein sequence ID" value="ROT47130.1"/>
    <property type="molecule type" value="Genomic_DNA"/>
</dbReference>